<proteinExistence type="predicted"/>
<dbReference type="InterPro" id="IPR027485">
    <property type="entry name" value="AMMECR1_N"/>
</dbReference>
<accession>A0AAD8YH87</accession>
<dbReference type="PANTHER" id="PTHR13016">
    <property type="entry name" value="AMMECR1 HOMOLOG"/>
    <property type="match status" value="1"/>
</dbReference>
<feature type="domain" description="AMMECR1" evidence="2">
    <location>
        <begin position="6"/>
        <end position="268"/>
    </location>
</feature>
<dbReference type="PANTHER" id="PTHR13016:SF0">
    <property type="entry name" value="AMME SYNDROME CANDIDATE GENE 1 PROTEIN"/>
    <property type="match status" value="1"/>
</dbReference>
<dbReference type="NCBIfam" id="TIGR00296">
    <property type="entry name" value="TIGR00296 family protein"/>
    <property type="match status" value="1"/>
</dbReference>
<evidence type="ECO:0000259" key="2">
    <source>
        <dbReference type="PROSITE" id="PS51112"/>
    </source>
</evidence>
<comment type="caution">
    <text evidence="3">The sequence shown here is derived from an EMBL/GenBank/DDBJ whole genome shotgun (WGS) entry which is preliminary data.</text>
</comment>
<dbReference type="InterPro" id="IPR036071">
    <property type="entry name" value="AMMECR1_dom_sf"/>
</dbReference>
<organism evidence="3 4">
    <name type="scientific">Skeletonema marinoi</name>
    <dbReference type="NCBI Taxonomy" id="267567"/>
    <lineage>
        <taxon>Eukaryota</taxon>
        <taxon>Sar</taxon>
        <taxon>Stramenopiles</taxon>
        <taxon>Ochrophyta</taxon>
        <taxon>Bacillariophyta</taxon>
        <taxon>Coscinodiscophyceae</taxon>
        <taxon>Thalassiosirophycidae</taxon>
        <taxon>Thalassiosirales</taxon>
        <taxon>Skeletonemataceae</taxon>
        <taxon>Skeletonema</taxon>
        <taxon>Skeletonema marinoi-dohrnii complex</taxon>
    </lineage>
</organism>
<dbReference type="Pfam" id="PF01871">
    <property type="entry name" value="AMMECR1"/>
    <property type="match status" value="1"/>
</dbReference>
<dbReference type="PROSITE" id="PS51112">
    <property type="entry name" value="AMMECR1"/>
    <property type="match status" value="1"/>
</dbReference>
<dbReference type="InterPro" id="IPR002733">
    <property type="entry name" value="AMMECR1_domain"/>
</dbReference>
<evidence type="ECO:0000256" key="1">
    <source>
        <dbReference type="SAM" id="MobiDB-lite"/>
    </source>
</evidence>
<protein>
    <submittedName>
        <fullName evidence="3">AMMECR1 family protein</fullName>
    </submittedName>
</protein>
<name>A0AAD8YH87_9STRA</name>
<feature type="compositionally biased region" description="Low complexity" evidence="1">
    <location>
        <begin position="101"/>
        <end position="114"/>
    </location>
</feature>
<gene>
    <name evidence="3" type="ORF">QTG54_003413</name>
</gene>
<evidence type="ECO:0000313" key="3">
    <source>
        <dbReference type="EMBL" id="KAK1745489.1"/>
    </source>
</evidence>
<reference evidence="3" key="1">
    <citation type="submission" date="2023-06" db="EMBL/GenBank/DDBJ databases">
        <title>Survivors Of The Sea: Transcriptome response of Skeletonema marinoi to long-term dormancy.</title>
        <authorList>
            <person name="Pinder M.I.M."/>
            <person name="Kourtchenko O."/>
            <person name="Robertson E.K."/>
            <person name="Larsson T."/>
            <person name="Maumus F."/>
            <person name="Osuna-Cruz C.M."/>
            <person name="Vancaester E."/>
            <person name="Stenow R."/>
            <person name="Vandepoele K."/>
            <person name="Ploug H."/>
            <person name="Bruchert V."/>
            <person name="Godhe A."/>
            <person name="Topel M."/>
        </authorList>
    </citation>
    <scope>NUCLEOTIDE SEQUENCE</scope>
    <source>
        <strain evidence="3">R05AC</strain>
    </source>
</reference>
<sequence>MAMVAKEDDDIAATAQMCTYCFDVLLQKLHPSTTEESNADDDITSTSSQYTPPNVKCPLFVTWEKCQSPPRPPPLLSKVSSSSGITTPASSSIITDDETSTHNNNDTNNTTNTTPAPLYELRGCIGTLAPRHLQHALSEFAITSALHDQRFDPISLHELPLLRVGVSLLVKYEECQDCLDWIVGLHGIIIKFSSSNRMRGMEQQYYSATFLPEVAKEQCWNQKETILSLIRKAGYRGNITNDLLSQIQCTRYQSSKCRIAYHEYIAESHCGKDPLSTNVEVIAAVVAEEVGRKQRGVNHVKPCVNL</sequence>
<feature type="region of interest" description="Disordered" evidence="1">
    <location>
        <begin position="71"/>
        <end position="115"/>
    </location>
</feature>
<dbReference type="EMBL" id="JATAAI010000005">
    <property type="protein sequence ID" value="KAK1745489.1"/>
    <property type="molecule type" value="Genomic_DNA"/>
</dbReference>
<dbReference type="Proteomes" id="UP001224775">
    <property type="component" value="Unassembled WGS sequence"/>
</dbReference>
<dbReference type="Gene3D" id="3.30.700.20">
    <property type="entry name" value="Hypothetical protein ph0010, domain 1"/>
    <property type="match status" value="1"/>
</dbReference>
<dbReference type="SUPFAM" id="SSF143447">
    <property type="entry name" value="AMMECR1-like"/>
    <property type="match status" value="1"/>
</dbReference>
<feature type="compositionally biased region" description="Low complexity" evidence="1">
    <location>
        <begin position="76"/>
        <end position="94"/>
    </location>
</feature>
<dbReference type="AlphaFoldDB" id="A0AAD8YH87"/>
<evidence type="ECO:0000313" key="4">
    <source>
        <dbReference type="Proteomes" id="UP001224775"/>
    </source>
</evidence>
<dbReference type="InterPro" id="IPR023473">
    <property type="entry name" value="AMMECR1"/>
</dbReference>
<keyword evidence="4" id="KW-1185">Reference proteome</keyword>